<name>A0A8J8T8U3_HALGN</name>
<protein>
    <submittedName>
        <fullName evidence="2">Uncharacterized protein</fullName>
    </submittedName>
</protein>
<proteinExistence type="predicted"/>
<dbReference type="Proteomes" id="UP000785679">
    <property type="component" value="Unassembled WGS sequence"/>
</dbReference>
<gene>
    <name evidence="2" type="ORF">FGO68_gene1284</name>
</gene>
<comment type="caution">
    <text evidence="2">The sequence shown here is derived from an EMBL/GenBank/DDBJ whole genome shotgun (WGS) entry which is preliminary data.</text>
</comment>
<evidence type="ECO:0000313" key="2">
    <source>
        <dbReference type="EMBL" id="TNV85593.1"/>
    </source>
</evidence>
<sequence>MSWVLHQGDQVPYFQSLCGLAHLFLQQGVSFLSVVKTCYHQSHHHKLEGPLERVSLEQSCWGARCISFLQIYNPTIVLALLNQLMASQPQALNILGHQHPAHIIKQAALQRIQSQQTRNTDQKQQQPQQSLISKNKITFRLPQPQIQHANPIEQTVLDTPYKQASVVQDLNTQFIPPQSQNVAKNKQGNTSQFRHRQRNGGLQSQSSHNQSRNGCNSLTGELGTGSKTSLRGAAEKKEEIAECDSPTLSKLKQLLSGISSTPGLLSGNRAQNQQSKNFQAILNLLQRQENVRTSPTSKLSYIRQIGGGQSTTNKMQGERAVGAKIGIRKDNNETNDEIDLRYGSQRPISRNRSIIYQAVTEKDAMNAYNHSSFSSRKYKTPAQVQHAVKVKRFNEDLNGLVAGQTHKSPESCYLQDQGQQLNRVLSLSKGRSLKSAYCKQRQLPGGNIVINNFYSYNSTGDGINLDSNLMNQADLFEGSHPENDQNLFIRTPMHGNQGVSQNTHMLQGGKPINIQGIAKGIRQDLISQILALTDVQVIQASTNIKQVLQAFQGTPERQVAEDQHIVSSRKRPRSVVYHMAARQPNHSVGGQQMQQQQQQYQISNLTDEILSRLGAANSFSSPSPNKSKHPLISSHLQELEQKLLREAAISTLSIDEKSEENRPQFRKSVSQVDGDRRGLKIEPLIKQDLSINL</sequence>
<keyword evidence="3" id="KW-1185">Reference proteome</keyword>
<accession>A0A8J8T8U3</accession>
<feature type="region of interest" description="Disordered" evidence="1">
    <location>
        <begin position="175"/>
        <end position="241"/>
    </location>
</feature>
<feature type="compositionally biased region" description="Polar residues" evidence="1">
    <location>
        <begin position="175"/>
        <end position="192"/>
    </location>
</feature>
<dbReference type="AlphaFoldDB" id="A0A8J8T8U3"/>
<organism evidence="2 3">
    <name type="scientific">Halteria grandinella</name>
    <dbReference type="NCBI Taxonomy" id="5974"/>
    <lineage>
        <taxon>Eukaryota</taxon>
        <taxon>Sar</taxon>
        <taxon>Alveolata</taxon>
        <taxon>Ciliophora</taxon>
        <taxon>Intramacronucleata</taxon>
        <taxon>Spirotrichea</taxon>
        <taxon>Stichotrichia</taxon>
        <taxon>Sporadotrichida</taxon>
        <taxon>Halteriidae</taxon>
        <taxon>Halteria</taxon>
    </lineage>
</organism>
<evidence type="ECO:0000256" key="1">
    <source>
        <dbReference type="SAM" id="MobiDB-lite"/>
    </source>
</evidence>
<dbReference type="EMBL" id="RRYP01001702">
    <property type="protein sequence ID" value="TNV85593.1"/>
    <property type="molecule type" value="Genomic_DNA"/>
</dbReference>
<feature type="compositionally biased region" description="Polar residues" evidence="1">
    <location>
        <begin position="200"/>
        <end position="229"/>
    </location>
</feature>
<evidence type="ECO:0000313" key="3">
    <source>
        <dbReference type="Proteomes" id="UP000785679"/>
    </source>
</evidence>
<reference evidence="2" key="1">
    <citation type="submission" date="2019-06" db="EMBL/GenBank/DDBJ databases">
        <authorList>
            <person name="Zheng W."/>
        </authorList>
    </citation>
    <scope>NUCLEOTIDE SEQUENCE</scope>
    <source>
        <strain evidence="2">QDHG01</strain>
    </source>
</reference>